<sequence>MSERTVLSIATESTIFILINITAIVGNCFVLAAITRNPRLRKIANWYILTLAIADLFAAVTCMPLTVGASIKGEWVYSDVICQIQGYVLHVWGSFSLIIVAATAVHRYFRVVRPVRFRQFFTKTSIILTVISCFILSTAVAVGLSLASDVLFQFGPHFLCSLTIPDKKNKRAVALTLYVVVTAIPSSTLLFCYFKVYRVVRRHLILVRPNLRPQQQLHSDMKLSTRVEEIKTTKIVLAITTVFCVLWFPMCIIAALHFSGVLLSRWGHLIFDYLMFMTAATNPLIYGFMDKSFRAEYAGIVKCNKRGHGTAHFG</sequence>
<organism evidence="11 12">
    <name type="scientific">Acropora cervicornis</name>
    <name type="common">Staghorn coral</name>
    <dbReference type="NCBI Taxonomy" id="6130"/>
    <lineage>
        <taxon>Eukaryota</taxon>
        <taxon>Metazoa</taxon>
        <taxon>Cnidaria</taxon>
        <taxon>Anthozoa</taxon>
        <taxon>Hexacorallia</taxon>
        <taxon>Scleractinia</taxon>
        <taxon>Astrocoeniina</taxon>
        <taxon>Acroporidae</taxon>
        <taxon>Acropora</taxon>
    </lineage>
</organism>
<dbReference type="InterPro" id="IPR000276">
    <property type="entry name" value="GPCR_Rhodpsn"/>
</dbReference>
<reference evidence="11" key="2">
    <citation type="journal article" date="2023" name="Science">
        <title>Genomic signatures of disease resistance in endangered staghorn corals.</title>
        <authorList>
            <person name="Vollmer S.V."/>
            <person name="Selwyn J.D."/>
            <person name="Despard B.A."/>
            <person name="Roesel C.L."/>
        </authorList>
    </citation>
    <scope>NUCLEOTIDE SEQUENCE</scope>
    <source>
        <strain evidence="11">K2</strain>
    </source>
</reference>
<dbReference type="SUPFAM" id="SSF81321">
    <property type="entry name" value="Family A G protein-coupled receptor-like"/>
    <property type="match status" value="1"/>
</dbReference>
<accession>A0AAD9QFJ6</accession>
<feature type="transmembrane region" description="Helical" evidence="9">
    <location>
        <begin position="270"/>
        <end position="289"/>
    </location>
</feature>
<comment type="similarity">
    <text evidence="8">Belongs to the G-protein coupled receptor 1 family.</text>
</comment>
<keyword evidence="12" id="KW-1185">Reference proteome</keyword>
<evidence type="ECO:0000256" key="5">
    <source>
        <dbReference type="ARBA" id="ARBA00023136"/>
    </source>
</evidence>
<dbReference type="PROSITE" id="PS50262">
    <property type="entry name" value="G_PROTEIN_RECEP_F1_2"/>
    <property type="match status" value="1"/>
</dbReference>
<proteinExistence type="inferred from homology"/>
<dbReference type="InterPro" id="IPR050125">
    <property type="entry name" value="GPCR_opsins"/>
</dbReference>
<feature type="transmembrane region" description="Helical" evidence="9">
    <location>
        <begin position="172"/>
        <end position="194"/>
    </location>
</feature>
<feature type="transmembrane region" description="Helical" evidence="9">
    <location>
        <begin position="46"/>
        <end position="67"/>
    </location>
</feature>
<evidence type="ECO:0000256" key="8">
    <source>
        <dbReference type="RuleBase" id="RU000688"/>
    </source>
</evidence>
<dbReference type="EMBL" id="JARQWQ010000038">
    <property type="protein sequence ID" value="KAK2559960.1"/>
    <property type="molecule type" value="Genomic_DNA"/>
</dbReference>
<dbReference type="GO" id="GO:0004930">
    <property type="term" value="F:G protein-coupled receptor activity"/>
    <property type="evidence" value="ECO:0007669"/>
    <property type="project" value="UniProtKB-KW"/>
</dbReference>
<dbReference type="InterPro" id="IPR017452">
    <property type="entry name" value="GPCR_Rhodpsn_7TM"/>
</dbReference>
<evidence type="ECO:0000259" key="10">
    <source>
        <dbReference type="PROSITE" id="PS50262"/>
    </source>
</evidence>
<dbReference type="Proteomes" id="UP001249851">
    <property type="component" value="Unassembled WGS sequence"/>
</dbReference>
<feature type="transmembrane region" description="Helical" evidence="9">
    <location>
        <begin position="126"/>
        <end position="152"/>
    </location>
</feature>
<evidence type="ECO:0000256" key="1">
    <source>
        <dbReference type="ARBA" id="ARBA00004141"/>
    </source>
</evidence>
<keyword evidence="3 9" id="KW-1133">Transmembrane helix</keyword>
<keyword evidence="4 8" id="KW-0297">G-protein coupled receptor</keyword>
<evidence type="ECO:0000256" key="4">
    <source>
        <dbReference type="ARBA" id="ARBA00023040"/>
    </source>
</evidence>
<gene>
    <name evidence="11" type="ORF">P5673_017540</name>
</gene>
<feature type="transmembrane region" description="Helical" evidence="9">
    <location>
        <begin position="87"/>
        <end position="105"/>
    </location>
</feature>
<dbReference type="PRINTS" id="PR00237">
    <property type="entry name" value="GPCRRHODOPSN"/>
</dbReference>
<feature type="transmembrane region" description="Helical" evidence="9">
    <location>
        <begin position="235"/>
        <end position="258"/>
    </location>
</feature>
<keyword evidence="6 8" id="KW-0675">Receptor</keyword>
<keyword evidence="5 9" id="KW-0472">Membrane</keyword>
<evidence type="ECO:0000256" key="7">
    <source>
        <dbReference type="ARBA" id="ARBA00023224"/>
    </source>
</evidence>
<name>A0AAD9QFJ6_ACRCE</name>
<evidence type="ECO:0000313" key="12">
    <source>
        <dbReference type="Proteomes" id="UP001249851"/>
    </source>
</evidence>
<dbReference type="Pfam" id="PF00001">
    <property type="entry name" value="7tm_1"/>
    <property type="match status" value="1"/>
</dbReference>
<evidence type="ECO:0000256" key="2">
    <source>
        <dbReference type="ARBA" id="ARBA00022692"/>
    </source>
</evidence>
<evidence type="ECO:0000256" key="3">
    <source>
        <dbReference type="ARBA" id="ARBA00022989"/>
    </source>
</evidence>
<evidence type="ECO:0000313" key="11">
    <source>
        <dbReference type="EMBL" id="KAK2559960.1"/>
    </source>
</evidence>
<feature type="transmembrane region" description="Helical" evidence="9">
    <location>
        <begin position="15"/>
        <end position="34"/>
    </location>
</feature>
<dbReference type="PROSITE" id="PS00237">
    <property type="entry name" value="G_PROTEIN_RECEP_F1_1"/>
    <property type="match status" value="1"/>
</dbReference>
<keyword evidence="2 8" id="KW-0812">Transmembrane</keyword>
<dbReference type="PANTHER" id="PTHR24240">
    <property type="entry name" value="OPSIN"/>
    <property type="match status" value="1"/>
</dbReference>
<dbReference type="AlphaFoldDB" id="A0AAD9QFJ6"/>
<dbReference type="CDD" id="cd00637">
    <property type="entry name" value="7tm_classA_rhodopsin-like"/>
    <property type="match status" value="1"/>
</dbReference>
<dbReference type="GO" id="GO:0016020">
    <property type="term" value="C:membrane"/>
    <property type="evidence" value="ECO:0007669"/>
    <property type="project" value="UniProtKB-SubCell"/>
</dbReference>
<dbReference type="Gene3D" id="1.20.1070.10">
    <property type="entry name" value="Rhodopsin 7-helix transmembrane proteins"/>
    <property type="match status" value="1"/>
</dbReference>
<comment type="subcellular location">
    <subcellularLocation>
        <location evidence="1">Membrane</location>
        <topology evidence="1">Multi-pass membrane protein</topology>
    </subcellularLocation>
</comment>
<protein>
    <submittedName>
        <fullName evidence="11">Melatonin receptor type 1A</fullName>
    </submittedName>
</protein>
<evidence type="ECO:0000256" key="9">
    <source>
        <dbReference type="SAM" id="Phobius"/>
    </source>
</evidence>
<feature type="domain" description="G-protein coupled receptors family 1 profile" evidence="10">
    <location>
        <begin position="26"/>
        <end position="286"/>
    </location>
</feature>
<keyword evidence="7 8" id="KW-0807">Transducer</keyword>
<reference evidence="11" key="1">
    <citation type="journal article" date="2023" name="G3 (Bethesda)">
        <title>Whole genome assembly and annotation of the endangered Caribbean coral Acropora cervicornis.</title>
        <authorList>
            <person name="Selwyn J.D."/>
            <person name="Vollmer S.V."/>
        </authorList>
    </citation>
    <scope>NUCLEOTIDE SEQUENCE</scope>
    <source>
        <strain evidence="11">K2</strain>
    </source>
</reference>
<comment type="caution">
    <text evidence="11">The sequence shown here is derived from an EMBL/GenBank/DDBJ whole genome shotgun (WGS) entry which is preliminary data.</text>
</comment>
<evidence type="ECO:0000256" key="6">
    <source>
        <dbReference type="ARBA" id="ARBA00023170"/>
    </source>
</evidence>